<sequence>MAKMPGKNRFRGATVALAALGVAAFAAPSAAATASAAKMPGDGGDTAVLARRAAFLTTAFPLARAASLPGIVPAARRGIERLSAHLGSALGNPRIDATATGSVASSFFATVAIPFSPIGPGDDWKRVRSAGPVSASTQCRTLACETRLETARATIAEKSGAGFLARLGAVNALVNRSITYAPDSRVYGTLDHWASGAETMRVGAGDCEDFAILKMSLLREMGVPSRSMSLVVLRDTARDLYHAVLAVSTNRGHYILDNVRDEVYRDVAVSHYMPLYSFSDDRSWIHGKPSGEHVASAPAGITLGSIAPGESGTATGELTGLWTGTDGDALPTDAL</sequence>
<keyword evidence="4" id="KW-1185">Reference proteome</keyword>
<dbReference type="InterPro" id="IPR038765">
    <property type="entry name" value="Papain-like_cys_pep_sf"/>
</dbReference>
<evidence type="ECO:0000256" key="2">
    <source>
        <dbReference type="SAM" id="SignalP"/>
    </source>
</evidence>
<accession>A0A6N1VBV9</accession>
<protein>
    <submittedName>
        <fullName evidence="3">Transglutaminase-like cysteine peptidase</fullName>
    </submittedName>
</protein>
<feature type="signal peptide" evidence="2">
    <location>
        <begin position="1"/>
        <end position="26"/>
    </location>
</feature>
<feature type="chain" id="PRO_5027111887" evidence="2">
    <location>
        <begin position="27"/>
        <end position="335"/>
    </location>
</feature>
<evidence type="ECO:0000256" key="1">
    <source>
        <dbReference type="SAM" id="MobiDB-lite"/>
    </source>
</evidence>
<dbReference type="Pfam" id="PF06035">
    <property type="entry name" value="Peptidase_C93"/>
    <property type="match status" value="1"/>
</dbReference>
<dbReference type="Gene3D" id="3.10.620.30">
    <property type="match status" value="1"/>
</dbReference>
<evidence type="ECO:0000313" key="4">
    <source>
        <dbReference type="Proteomes" id="UP000509367"/>
    </source>
</evidence>
<keyword evidence="2" id="KW-0732">Signal</keyword>
<evidence type="ECO:0000313" key="3">
    <source>
        <dbReference type="EMBL" id="QKV16985.1"/>
    </source>
</evidence>
<dbReference type="KEGG" id="orm:HTY61_00145"/>
<dbReference type="EMBL" id="CP054836">
    <property type="protein sequence ID" value="QKV16985.1"/>
    <property type="molecule type" value="Genomic_DNA"/>
</dbReference>
<reference evidence="3 4" key="1">
    <citation type="submission" date="2020-06" db="EMBL/GenBank/DDBJ databases">
        <title>Oricola thermophila sp. nov. isolated from a tidal sediments.</title>
        <authorList>
            <person name="Kwon K.K."/>
            <person name="Yang S.-H."/>
            <person name="Park M.-J."/>
        </authorList>
    </citation>
    <scope>NUCLEOTIDE SEQUENCE [LARGE SCALE GENOMIC DNA]</scope>
    <source>
        <strain evidence="3 4">MEBiC13590</strain>
    </source>
</reference>
<dbReference type="Proteomes" id="UP000509367">
    <property type="component" value="Chromosome"/>
</dbReference>
<feature type="region of interest" description="Disordered" evidence="1">
    <location>
        <begin position="315"/>
        <end position="335"/>
    </location>
</feature>
<proteinExistence type="predicted"/>
<dbReference type="PANTHER" id="PTHR39327:SF1">
    <property type="entry name" value="BLR5470 PROTEIN"/>
    <property type="match status" value="1"/>
</dbReference>
<dbReference type="RefSeq" id="WP_175274881.1">
    <property type="nucleotide sequence ID" value="NZ_CP054836.1"/>
</dbReference>
<dbReference type="PANTHER" id="PTHR39327">
    <property type="match status" value="1"/>
</dbReference>
<dbReference type="SUPFAM" id="SSF54001">
    <property type="entry name" value="Cysteine proteinases"/>
    <property type="match status" value="1"/>
</dbReference>
<organism evidence="3 4">
    <name type="scientific">Oricola thermophila</name>
    <dbReference type="NCBI Taxonomy" id="2742145"/>
    <lineage>
        <taxon>Bacteria</taxon>
        <taxon>Pseudomonadati</taxon>
        <taxon>Pseudomonadota</taxon>
        <taxon>Alphaproteobacteria</taxon>
        <taxon>Hyphomicrobiales</taxon>
        <taxon>Ahrensiaceae</taxon>
        <taxon>Oricola</taxon>
    </lineage>
</organism>
<gene>
    <name evidence="3" type="ORF">HTY61_00145</name>
</gene>
<dbReference type="AlphaFoldDB" id="A0A6N1VBV9"/>
<name>A0A6N1VBV9_9HYPH</name>
<dbReference type="InterPro" id="IPR010319">
    <property type="entry name" value="Transglutaminase-like_Cys_pept"/>
</dbReference>